<dbReference type="AlphaFoldDB" id="A0A8S1CHY9"/>
<dbReference type="Proteomes" id="UP000494165">
    <property type="component" value="Unassembled WGS sequence"/>
</dbReference>
<dbReference type="EMBL" id="CADEPI010000038">
    <property type="protein sequence ID" value="CAB3368476.1"/>
    <property type="molecule type" value="Genomic_DNA"/>
</dbReference>
<evidence type="ECO:0000313" key="2">
    <source>
        <dbReference type="Proteomes" id="UP000494165"/>
    </source>
</evidence>
<gene>
    <name evidence="1" type="ORF">CLODIP_2_CD07280</name>
</gene>
<comment type="caution">
    <text evidence="1">The sequence shown here is derived from an EMBL/GenBank/DDBJ whole genome shotgun (WGS) entry which is preliminary data.</text>
</comment>
<proteinExistence type="predicted"/>
<evidence type="ECO:0000313" key="1">
    <source>
        <dbReference type="EMBL" id="CAB3368476.1"/>
    </source>
</evidence>
<reference evidence="1 2" key="1">
    <citation type="submission" date="2020-04" db="EMBL/GenBank/DDBJ databases">
        <authorList>
            <person name="Alioto T."/>
            <person name="Alioto T."/>
            <person name="Gomez Garrido J."/>
        </authorList>
    </citation>
    <scope>NUCLEOTIDE SEQUENCE [LARGE SCALE GENOMIC DNA]</scope>
</reference>
<organism evidence="1 2">
    <name type="scientific">Cloeon dipterum</name>
    <dbReference type="NCBI Taxonomy" id="197152"/>
    <lineage>
        <taxon>Eukaryota</taxon>
        <taxon>Metazoa</taxon>
        <taxon>Ecdysozoa</taxon>
        <taxon>Arthropoda</taxon>
        <taxon>Hexapoda</taxon>
        <taxon>Insecta</taxon>
        <taxon>Pterygota</taxon>
        <taxon>Palaeoptera</taxon>
        <taxon>Ephemeroptera</taxon>
        <taxon>Pisciforma</taxon>
        <taxon>Baetidae</taxon>
        <taxon>Cloeon</taxon>
    </lineage>
</organism>
<sequence>MMQPTSSVHIVVKIKMLKIFFNFLLQETGSYIKIPNSTTKFPHECGVQLGLKRDICVDPIGRRWNSPLLKENKKRSQDESSRLR</sequence>
<keyword evidence="2" id="KW-1185">Reference proteome</keyword>
<accession>A0A8S1CHY9</accession>
<protein>
    <submittedName>
        <fullName evidence="1">Uncharacterized protein</fullName>
    </submittedName>
</protein>
<name>A0A8S1CHY9_9INSE</name>